<protein>
    <submittedName>
        <fullName evidence="2">Uncharacterized protein</fullName>
    </submittedName>
</protein>
<dbReference type="EMBL" id="FMYP01000016">
    <property type="protein sequence ID" value="SDC06045.1"/>
    <property type="molecule type" value="Genomic_DNA"/>
</dbReference>
<reference evidence="2 3" key="1">
    <citation type="submission" date="2016-09" db="EMBL/GenBank/DDBJ databases">
        <authorList>
            <person name="Capua I."/>
            <person name="De Benedictis P."/>
            <person name="Joannis T."/>
            <person name="Lombin L.H."/>
            <person name="Cattoli G."/>
        </authorList>
    </citation>
    <scope>NUCLEOTIDE SEQUENCE [LARGE SCALE GENOMIC DNA]</scope>
    <source>
        <strain evidence="2 3">A7P-90m</strain>
    </source>
</reference>
<dbReference type="PANTHER" id="PTHR35983">
    <property type="entry name" value="UPF0166 PROTEIN TM_0021"/>
    <property type="match status" value="1"/>
</dbReference>
<dbReference type="STRING" id="1640674.SAMN05216323_101610"/>
<dbReference type="InterPro" id="IPR015867">
    <property type="entry name" value="N-reg_PII/ATP_PRibTrfase_C"/>
</dbReference>
<dbReference type="RefSeq" id="WP_092436931.1">
    <property type="nucleotide sequence ID" value="NZ_FMYP01000016.1"/>
</dbReference>
<gene>
    <name evidence="2" type="ORF">SAMN05216323_101610</name>
</gene>
<proteinExistence type="inferred from homology"/>
<keyword evidence="3" id="KW-1185">Reference proteome</keyword>
<dbReference type="SUPFAM" id="SSF54913">
    <property type="entry name" value="GlnB-like"/>
    <property type="match status" value="1"/>
</dbReference>
<comment type="similarity">
    <text evidence="1">Belongs to the UPF0166 family.</text>
</comment>
<dbReference type="Gene3D" id="3.30.70.120">
    <property type="match status" value="1"/>
</dbReference>
<sequence>MEIKGEAKLLRIFISNTDKFKHAPLYEVIVFAAKRYGLAGATVLKGIIGYGGSSAISSTKFWDISEKLPVVVEILDESEKIEKFTKTILPYFEKIKNGCMITEEKANIVLYKKGSKSNITD</sequence>
<dbReference type="PANTHER" id="PTHR35983:SF1">
    <property type="entry name" value="UPF0166 PROTEIN TM_0021"/>
    <property type="match status" value="1"/>
</dbReference>
<dbReference type="InterPro" id="IPR011322">
    <property type="entry name" value="N-reg_PII-like_a/b"/>
</dbReference>
<organism evidence="2 3">
    <name type="scientific">Williamwhitmania taraxaci</name>
    <dbReference type="NCBI Taxonomy" id="1640674"/>
    <lineage>
        <taxon>Bacteria</taxon>
        <taxon>Pseudomonadati</taxon>
        <taxon>Bacteroidota</taxon>
        <taxon>Bacteroidia</taxon>
        <taxon>Bacteroidales</taxon>
        <taxon>Williamwhitmaniaceae</taxon>
        <taxon>Williamwhitmania</taxon>
    </lineage>
</organism>
<name>A0A1G6IJ78_9BACT</name>
<dbReference type="OrthoDB" id="9795599at2"/>
<evidence type="ECO:0000313" key="2">
    <source>
        <dbReference type="EMBL" id="SDC06045.1"/>
    </source>
</evidence>
<accession>A0A1G6IJ78</accession>
<dbReference type="Proteomes" id="UP000199452">
    <property type="component" value="Unassembled WGS sequence"/>
</dbReference>
<evidence type="ECO:0000256" key="1">
    <source>
        <dbReference type="ARBA" id="ARBA00010554"/>
    </source>
</evidence>
<dbReference type="Pfam" id="PF02641">
    <property type="entry name" value="DUF190"/>
    <property type="match status" value="1"/>
</dbReference>
<dbReference type="InterPro" id="IPR003793">
    <property type="entry name" value="UPF0166"/>
</dbReference>
<evidence type="ECO:0000313" key="3">
    <source>
        <dbReference type="Proteomes" id="UP000199452"/>
    </source>
</evidence>
<dbReference type="AlphaFoldDB" id="A0A1G6IJ78"/>